<name>A0ABD3FYD9_9STRA</name>
<evidence type="ECO:0000256" key="1">
    <source>
        <dbReference type="SAM" id="MobiDB-lite"/>
    </source>
</evidence>
<feature type="region of interest" description="Disordered" evidence="1">
    <location>
        <begin position="211"/>
        <end position="247"/>
    </location>
</feature>
<dbReference type="AlphaFoldDB" id="A0ABD3FYD9"/>
<gene>
    <name evidence="2" type="ORF">V7S43_003711</name>
</gene>
<reference evidence="2 3" key="1">
    <citation type="submission" date="2024-09" db="EMBL/GenBank/DDBJ databases">
        <title>Genome sequencing and assembly of Phytophthora oleae, isolate VK10A, causative agent of rot of olive drupes.</title>
        <authorList>
            <person name="Conti Taguali S."/>
            <person name="Riolo M."/>
            <person name="La Spada F."/>
            <person name="Cacciola S.O."/>
            <person name="Dionisio G."/>
        </authorList>
    </citation>
    <scope>NUCLEOTIDE SEQUENCE [LARGE SCALE GENOMIC DNA]</scope>
    <source>
        <strain evidence="2 3">VK10A</strain>
    </source>
</reference>
<sequence length="247" mass="27187">MLGDVKTRLNARYHKNYVHENALCDGCGMSPIVGGKWSATRAMTLNCATAVILQVSMALRSATSSVAVWSNSQYRSIIYLVSIWSSLNCSVVISATTMRRVVKWLCAIVSGARSQKIYNKMIVKSGLHPDIRARLVAQLGALASERADISLKTEWFAEKTLEEEAADSDDNEGSDLLEFRPVELDGDKLSPTKAFTPPNVRLETLRMYLMDAPSSKSGNEAETPTALSTPQLKSTPMLRSPRPYDEP</sequence>
<dbReference type="EMBL" id="JBIMZQ010000005">
    <property type="protein sequence ID" value="KAL3671803.1"/>
    <property type="molecule type" value="Genomic_DNA"/>
</dbReference>
<organism evidence="2 3">
    <name type="scientific">Phytophthora oleae</name>
    <dbReference type="NCBI Taxonomy" id="2107226"/>
    <lineage>
        <taxon>Eukaryota</taxon>
        <taxon>Sar</taxon>
        <taxon>Stramenopiles</taxon>
        <taxon>Oomycota</taxon>
        <taxon>Peronosporomycetes</taxon>
        <taxon>Peronosporales</taxon>
        <taxon>Peronosporaceae</taxon>
        <taxon>Phytophthora</taxon>
    </lineage>
</organism>
<feature type="compositionally biased region" description="Polar residues" evidence="1">
    <location>
        <begin position="214"/>
        <end position="234"/>
    </location>
</feature>
<comment type="caution">
    <text evidence="2">The sequence shown here is derived from an EMBL/GenBank/DDBJ whole genome shotgun (WGS) entry which is preliminary data.</text>
</comment>
<proteinExistence type="predicted"/>
<keyword evidence="3" id="KW-1185">Reference proteome</keyword>
<protein>
    <submittedName>
        <fullName evidence="2">Uncharacterized protein</fullName>
    </submittedName>
</protein>
<dbReference type="Proteomes" id="UP001632037">
    <property type="component" value="Unassembled WGS sequence"/>
</dbReference>
<evidence type="ECO:0000313" key="3">
    <source>
        <dbReference type="Proteomes" id="UP001632037"/>
    </source>
</evidence>
<accession>A0ABD3FYD9</accession>
<evidence type="ECO:0000313" key="2">
    <source>
        <dbReference type="EMBL" id="KAL3671803.1"/>
    </source>
</evidence>